<dbReference type="InterPro" id="IPR002549">
    <property type="entry name" value="AI-2E-like"/>
</dbReference>
<sequence length="360" mass="40253">MLQSKYFRTCLGIIAALLIIYLGAKVKFIFNPIVLLFKLLLVPVMLAGFMYYLLRPIVNYLEKHHWKRSLSILSIYLVFVGLIALFSVLVWPTLREQVITFAENAPYFVEDLQKQFEALQKNSFFARALPSESEIYARVSEYLNGLIMAVTDSISNFISVVSNVVVIIATVPIVLYYMLKESSKLPPKILHILPRKYRKEGKEALREIDTALSNFIVGRVVLNLILGVLMYIGFLIIGLPYSLLLALISIVLNLIPYVGAIIAAIPVVIIGFIDSPSVAVWSLVVIIISQQIQDNLLTPIIYGKQLDIHPMTAIVLLLIGGDVSGIIGVILAIPVYMIAKIIIVRGYGLFLAEKVDDMKE</sequence>
<reference evidence="9 10" key="1">
    <citation type="submission" date="2016-11" db="EMBL/GenBank/DDBJ databases">
        <title>Paenibacillus species isolates.</title>
        <authorList>
            <person name="Beno S.M."/>
        </authorList>
    </citation>
    <scope>NUCLEOTIDE SEQUENCE [LARGE SCALE GENOMIC DNA]</scope>
    <source>
        <strain evidence="9 10">FSL R5-0378</strain>
    </source>
</reference>
<name>A0A1R1EUG0_9BACL</name>
<dbReference type="AlphaFoldDB" id="A0A1R1EUG0"/>
<comment type="subcellular location">
    <subcellularLocation>
        <location evidence="1">Cell membrane</location>
        <topology evidence="1">Multi-pass membrane protein</topology>
    </subcellularLocation>
</comment>
<dbReference type="PANTHER" id="PTHR21716:SF53">
    <property type="entry name" value="PERMEASE PERM-RELATED"/>
    <property type="match status" value="1"/>
</dbReference>
<protein>
    <submittedName>
        <fullName evidence="9">AI-2E family transporter</fullName>
    </submittedName>
</protein>
<keyword evidence="6 8" id="KW-1133">Transmembrane helix</keyword>
<keyword evidence="7 8" id="KW-0472">Membrane</keyword>
<evidence type="ECO:0000256" key="2">
    <source>
        <dbReference type="ARBA" id="ARBA00009773"/>
    </source>
</evidence>
<evidence type="ECO:0000313" key="9">
    <source>
        <dbReference type="EMBL" id="OMF55486.1"/>
    </source>
</evidence>
<feature type="transmembrane region" description="Helical" evidence="8">
    <location>
        <begin position="75"/>
        <end position="94"/>
    </location>
</feature>
<evidence type="ECO:0000256" key="8">
    <source>
        <dbReference type="SAM" id="Phobius"/>
    </source>
</evidence>
<evidence type="ECO:0000256" key="6">
    <source>
        <dbReference type="ARBA" id="ARBA00022989"/>
    </source>
</evidence>
<comment type="similarity">
    <text evidence="2">Belongs to the autoinducer-2 exporter (AI-2E) (TC 2.A.86) family.</text>
</comment>
<dbReference type="PANTHER" id="PTHR21716">
    <property type="entry name" value="TRANSMEMBRANE PROTEIN"/>
    <property type="match status" value="1"/>
</dbReference>
<feature type="transmembrane region" description="Helical" evidence="8">
    <location>
        <begin position="216"/>
        <end position="237"/>
    </location>
</feature>
<evidence type="ECO:0000256" key="5">
    <source>
        <dbReference type="ARBA" id="ARBA00022692"/>
    </source>
</evidence>
<organism evidence="9 10">
    <name type="scientific">Paenibacillus rhizosphaerae</name>
    <dbReference type="NCBI Taxonomy" id="297318"/>
    <lineage>
        <taxon>Bacteria</taxon>
        <taxon>Bacillati</taxon>
        <taxon>Bacillota</taxon>
        <taxon>Bacilli</taxon>
        <taxon>Bacillales</taxon>
        <taxon>Paenibacillaceae</taxon>
        <taxon>Paenibacillus</taxon>
    </lineage>
</organism>
<dbReference type="Pfam" id="PF01594">
    <property type="entry name" value="AI-2E_transport"/>
    <property type="match status" value="1"/>
</dbReference>
<feature type="transmembrane region" description="Helical" evidence="8">
    <location>
        <begin position="30"/>
        <end position="54"/>
    </location>
</feature>
<dbReference type="RefSeq" id="WP_076169880.1">
    <property type="nucleotide sequence ID" value="NZ_MRTP01000002.1"/>
</dbReference>
<keyword evidence="10" id="KW-1185">Reference proteome</keyword>
<keyword evidence="3" id="KW-0813">Transport</keyword>
<gene>
    <name evidence="9" type="ORF">BK138_12475</name>
</gene>
<feature type="transmembrane region" description="Helical" evidence="8">
    <location>
        <begin position="243"/>
        <end position="270"/>
    </location>
</feature>
<evidence type="ECO:0000313" key="10">
    <source>
        <dbReference type="Proteomes" id="UP000187172"/>
    </source>
</evidence>
<dbReference type="GO" id="GO:0055085">
    <property type="term" value="P:transmembrane transport"/>
    <property type="evidence" value="ECO:0007669"/>
    <property type="project" value="TreeGrafter"/>
</dbReference>
<proteinExistence type="inferred from homology"/>
<comment type="caution">
    <text evidence="9">The sequence shown here is derived from an EMBL/GenBank/DDBJ whole genome shotgun (WGS) entry which is preliminary data.</text>
</comment>
<feature type="transmembrane region" description="Helical" evidence="8">
    <location>
        <begin position="7"/>
        <end position="24"/>
    </location>
</feature>
<dbReference type="EMBL" id="MRTP01000002">
    <property type="protein sequence ID" value="OMF55486.1"/>
    <property type="molecule type" value="Genomic_DNA"/>
</dbReference>
<feature type="transmembrane region" description="Helical" evidence="8">
    <location>
        <begin position="277"/>
        <end position="293"/>
    </location>
</feature>
<dbReference type="GO" id="GO:0005886">
    <property type="term" value="C:plasma membrane"/>
    <property type="evidence" value="ECO:0007669"/>
    <property type="project" value="UniProtKB-SubCell"/>
</dbReference>
<accession>A0A1R1EUG0</accession>
<dbReference type="STRING" id="297318.BK138_12475"/>
<feature type="transmembrane region" description="Helical" evidence="8">
    <location>
        <begin position="313"/>
        <end position="339"/>
    </location>
</feature>
<keyword evidence="5 8" id="KW-0812">Transmembrane</keyword>
<feature type="transmembrane region" description="Helical" evidence="8">
    <location>
        <begin position="157"/>
        <end position="179"/>
    </location>
</feature>
<evidence type="ECO:0000256" key="3">
    <source>
        <dbReference type="ARBA" id="ARBA00022448"/>
    </source>
</evidence>
<evidence type="ECO:0000256" key="7">
    <source>
        <dbReference type="ARBA" id="ARBA00023136"/>
    </source>
</evidence>
<dbReference type="Proteomes" id="UP000187172">
    <property type="component" value="Unassembled WGS sequence"/>
</dbReference>
<evidence type="ECO:0000256" key="4">
    <source>
        <dbReference type="ARBA" id="ARBA00022475"/>
    </source>
</evidence>
<keyword evidence="4" id="KW-1003">Cell membrane</keyword>
<evidence type="ECO:0000256" key="1">
    <source>
        <dbReference type="ARBA" id="ARBA00004651"/>
    </source>
</evidence>